<dbReference type="PANTHER" id="PTHR37431:SF3">
    <property type="entry name" value="DUF19 DOMAIN-CONTAINING PROTEIN"/>
    <property type="match status" value="1"/>
</dbReference>
<evidence type="ECO:0000256" key="2">
    <source>
        <dbReference type="SAM" id="SignalP"/>
    </source>
</evidence>
<organism evidence="3 4">
    <name type="scientific">Steinernema glaseri</name>
    <dbReference type="NCBI Taxonomy" id="37863"/>
    <lineage>
        <taxon>Eukaryota</taxon>
        <taxon>Metazoa</taxon>
        <taxon>Ecdysozoa</taxon>
        <taxon>Nematoda</taxon>
        <taxon>Chromadorea</taxon>
        <taxon>Rhabditida</taxon>
        <taxon>Tylenchina</taxon>
        <taxon>Panagrolaimomorpha</taxon>
        <taxon>Strongyloidoidea</taxon>
        <taxon>Steinernematidae</taxon>
        <taxon>Steinernema</taxon>
    </lineage>
</organism>
<evidence type="ECO:0000313" key="4">
    <source>
        <dbReference type="WBParaSite" id="L893_g22166.t1"/>
    </source>
</evidence>
<name>A0A1I7Z2J0_9BILA</name>
<accession>A0A1I7Z2J0</accession>
<evidence type="ECO:0000313" key="3">
    <source>
        <dbReference type="Proteomes" id="UP000095287"/>
    </source>
</evidence>
<proteinExistence type="predicted"/>
<dbReference type="PANTHER" id="PTHR37431">
    <property type="entry name" value="PROTEIN CBG06927"/>
    <property type="match status" value="1"/>
</dbReference>
<protein>
    <submittedName>
        <fullName evidence="4">DUF19 domain-containing protein</fullName>
    </submittedName>
</protein>
<reference evidence="4" key="1">
    <citation type="submission" date="2016-11" db="UniProtKB">
        <authorList>
            <consortium name="WormBaseParasite"/>
        </authorList>
    </citation>
    <scope>IDENTIFICATION</scope>
</reference>
<feature type="region of interest" description="Disordered" evidence="1">
    <location>
        <begin position="268"/>
        <end position="287"/>
    </location>
</feature>
<evidence type="ECO:0000256" key="1">
    <source>
        <dbReference type="SAM" id="MobiDB-lite"/>
    </source>
</evidence>
<feature type="signal peptide" evidence="2">
    <location>
        <begin position="1"/>
        <end position="27"/>
    </location>
</feature>
<keyword evidence="2" id="KW-0732">Signal</keyword>
<dbReference type="WBParaSite" id="L893_g22166.t1">
    <property type="protein sequence ID" value="L893_g22166.t1"/>
    <property type="gene ID" value="L893_g22166"/>
</dbReference>
<dbReference type="AlphaFoldDB" id="A0A1I7Z2J0"/>
<feature type="chain" id="PRO_5009312891" evidence="2">
    <location>
        <begin position="28"/>
        <end position="327"/>
    </location>
</feature>
<keyword evidence="3" id="KW-1185">Reference proteome</keyword>
<dbReference type="Proteomes" id="UP000095287">
    <property type="component" value="Unplaced"/>
</dbReference>
<sequence>MMRLFPARTSLLRDPMLLLVLAGVLLASSPATGITQCPAAVNDRIQMCVQPVAEYAKVLNQKEGASSSSSKSEFGQAIQLPKLGGQVFRELCRLIRNFDSCVLDFRAQCPKHITISLIDSSYGYLCNEGYDTFMKSAECLVSLDRSGPVKQCHDETLTDIEKANAETGITMPAKLDRMCNALNFFSGCVRLPIRENCGLEAWQVIFRVLKDTTKTLMPGCAFTGTSPRLHHRPSPVVVTARPSTSRPSTLPPLVSVLEDVRRSSSFEESNDVLVEERPEDEEESFEPHRVVVDSVPGPSSSYVADSSGPSRGLAALLLPLLLVVVLL</sequence>